<dbReference type="PANTHER" id="PTHR46112">
    <property type="entry name" value="AMINOPEPTIDASE"/>
    <property type="match status" value="1"/>
</dbReference>
<dbReference type="InterPro" id="IPR029149">
    <property type="entry name" value="Creatin/AminoP/Spt16_N"/>
</dbReference>
<dbReference type="AlphaFoldDB" id="A0A238WZS6"/>
<reference evidence="3 4" key="1">
    <citation type="submission" date="2017-06" db="EMBL/GenBank/DDBJ databases">
        <authorList>
            <person name="Kim H.J."/>
            <person name="Triplett B.A."/>
        </authorList>
    </citation>
    <scope>NUCLEOTIDE SEQUENCE [LARGE SCALE GENOMIC DNA]</scope>
    <source>
        <strain evidence="3 4">DSM 29052</strain>
    </source>
</reference>
<evidence type="ECO:0000259" key="2">
    <source>
        <dbReference type="Pfam" id="PF01321"/>
    </source>
</evidence>
<keyword evidence="3" id="KW-0031">Aminopeptidase</keyword>
<sequence>MSLSLPASEFRNRVARAQTRMAGLDLGALLVTSEADLRYFSGFLTRFWESPSRPWFLIVPASGDPVAVIPAIGEALMQRTWVRDIRCWPAPRPSDDGISMLADTLSELAPGGRIGMPMGPGTQLRMPLADYFTLRSVLGGMSIVPDQGLVQDLRAVKSPAEIALIRQACAIGGRAFDRVPQIAAAGVGLDRVFRDFQRLCLEEGADWVPYLAGASDQGGYADVISPATSAPLRAGDVLMLDTGLVHEGYFCDFDRNYSVGQPSQEVRDAHARLIDATAAGFSAARAGAKACDLHAAMSAVPGARTAPGRLGHGLGMQLTEGFSILPDDISEMQVGMVLTLEPCIAMTDGRIMVHEENIVIGSDGPDWLSPPAGPDIPILEGIL</sequence>
<feature type="domain" description="Peptidase M24" evidence="1">
    <location>
        <begin position="164"/>
        <end position="359"/>
    </location>
</feature>
<dbReference type="InterPro" id="IPR050659">
    <property type="entry name" value="Peptidase_M24B"/>
</dbReference>
<dbReference type="EMBL" id="FZNN01000008">
    <property type="protein sequence ID" value="SNR51933.1"/>
    <property type="molecule type" value="Genomic_DNA"/>
</dbReference>
<name>A0A238WZS6_9RHOB</name>
<keyword evidence="4" id="KW-1185">Reference proteome</keyword>
<evidence type="ECO:0000259" key="1">
    <source>
        <dbReference type="Pfam" id="PF00557"/>
    </source>
</evidence>
<dbReference type="InterPro" id="IPR000994">
    <property type="entry name" value="Pept_M24"/>
</dbReference>
<dbReference type="SUPFAM" id="SSF55920">
    <property type="entry name" value="Creatinase/aminopeptidase"/>
    <property type="match status" value="1"/>
</dbReference>
<dbReference type="Gene3D" id="3.40.350.10">
    <property type="entry name" value="Creatinase/prolidase N-terminal domain"/>
    <property type="match status" value="1"/>
</dbReference>
<protein>
    <submittedName>
        <fullName evidence="3">Xaa-Pro aminopeptidase</fullName>
    </submittedName>
</protein>
<keyword evidence="3" id="KW-0378">Hydrolase</keyword>
<dbReference type="SUPFAM" id="SSF53092">
    <property type="entry name" value="Creatinase/prolidase N-terminal domain"/>
    <property type="match status" value="1"/>
</dbReference>
<dbReference type="PANTHER" id="PTHR46112:SF2">
    <property type="entry name" value="XAA-PRO AMINOPEPTIDASE P-RELATED"/>
    <property type="match status" value="1"/>
</dbReference>
<organism evidence="3 4">
    <name type="scientific">Puniceibacterium sediminis</name>
    <dbReference type="NCBI Taxonomy" id="1608407"/>
    <lineage>
        <taxon>Bacteria</taxon>
        <taxon>Pseudomonadati</taxon>
        <taxon>Pseudomonadota</taxon>
        <taxon>Alphaproteobacteria</taxon>
        <taxon>Rhodobacterales</taxon>
        <taxon>Paracoccaceae</taxon>
        <taxon>Puniceibacterium</taxon>
    </lineage>
</organism>
<dbReference type="CDD" id="cd01066">
    <property type="entry name" value="APP_MetAP"/>
    <property type="match status" value="1"/>
</dbReference>
<evidence type="ECO:0000313" key="3">
    <source>
        <dbReference type="EMBL" id="SNR51933.1"/>
    </source>
</evidence>
<gene>
    <name evidence="3" type="ORF">SAMN06265370_108104</name>
</gene>
<keyword evidence="3" id="KW-0645">Protease</keyword>
<dbReference type="InterPro" id="IPR000587">
    <property type="entry name" value="Creatinase_N"/>
</dbReference>
<evidence type="ECO:0000313" key="4">
    <source>
        <dbReference type="Proteomes" id="UP000198417"/>
    </source>
</evidence>
<dbReference type="Pfam" id="PF01321">
    <property type="entry name" value="Creatinase_N"/>
    <property type="match status" value="1"/>
</dbReference>
<dbReference type="Gene3D" id="3.90.230.10">
    <property type="entry name" value="Creatinase/methionine aminopeptidase superfamily"/>
    <property type="match status" value="1"/>
</dbReference>
<proteinExistence type="predicted"/>
<dbReference type="Proteomes" id="UP000198417">
    <property type="component" value="Unassembled WGS sequence"/>
</dbReference>
<dbReference type="InterPro" id="IPR036005">
    <property type="entry name" value="Creatinase/aminopeptidase-like"/>
</dbReference>
<dbReference type="RefSeq" id="WP_089270518.1">
    <property type="nucleotide sequence ID" value="NZ_FZNN01000008.1"/>
</dbReference>
<dbReference type="Pfam" id="PF00557">
    <property type="entry name" value="Peptidase_M24"/>
    <property type="match status" value="1"/>
</dbReference>
<dbReference type="GO" id="GO:0004177">
    <property type="term" value="F:aminopeptidase activity"/>
    <property type="evidence" value="ECO:0007669"/>
    <property type="project" value="UniProtKB-KW"/>
</dbReference>
<feature type="domain" description="Creatinase N-terminal" evidence="2">
    <location>
        <begin position="13"/>
        <end position="156"/>
    </location>
</feature>
<dbReference type="OrthoDB" id="9806388at2"/>
<accession>A0A238WZS6</accession>